<name>A0AAV7HP86_DENCH</name>
<dbReference type="Proteomes" id="UP000775213">
    <property type="component" value="Unassembled WGS sequence"/>
</dbReference>
<comment type="caution">
    <text evidence="1">The sequence shown here is derived from an EMBL/GenBank/DDBJ whole genome shotgun (WGS) entry which is preliminary data.</text>
</comment>
<reference evidence="1 2" key="1">
    <citation type="journal article" date="2021" name="Hortic Res">
        <title>Chromosome-scale assembly of the Dendrobium chrysotoxum genome enhances the understanding of orchid evolution.</title>
        <authorList>
            <person name="Zhang Y."/>
            <person name="Zhang G.Q."/>
            <person name="Zhang D."/>
            <person name="Liu X.D."/>
            <person name="Xu X.Y."/>
            <person name="Sun W.H."/>
            <person name="Yu X."/>
            <person name="Zhu X."/>
            <person name="Wang Z.W."/>
            <person name="Zhao X."/>
            <person name="Zhong W.Y."/>
            <person name="Chen H."/>
            <person name="Yin W.L."/>
            <person name="Huang T."/>
            <person name="Niu S.C."/>
            <person name="Liu Z.J."/>
        </authorList>
    </citation>
    <scope>NUCLEOTIDE SEQUENCE [LARGE SCALE GENOMIC DNA]</scope>
    <source>
        <strain evidence="1">Lindl</strain>
    </source>
</reference>
<proteinExistence type="predicted"/>
<organism evidence="1 2">
    <name type="scientific">Dendrobium chrysotoxum</name>
    <name type="common">Orchid</name>
    <dbReference type="NCBI Taxonomy" id="161865"/>
    <lineage>
        <taxon>Eukaryota</taxon>
        <taxon>Viridiplantae</taxon>
        <taxon>Streptophyta</taxon>
        <taxon>Embryophyta</taxon>
        <taxon>Tracheophyta</taxon>
        <taxon>Spermatophyta</taxon>
        <taxon>Magnoliopsida</taxon>
        <taxon>Liliopsida</taxon>
        <taxon>Asparagales</taxon>
        <taxon>Orchidaceae</taxon>
        <taxon>Epidendroideae</taxon>
        <taxon>Malaxideae</taxon>
        <taxon>Dendrobiinae</taxon>
        <taxon>Dendrobium</taxon>
    </lineage>
</organism>
<protein>
    <submittedName>
        <fullName evidence="1">Uncharacterized protein</fullName>
    </submittedName>
</protein>
<dbReference type="AlphaFoldDB" id="A0AAV7HP86"/>
<evidence type="ECO:0000313" key="2">
    <source>
        <dbReference type="Proteomes" id="UP000775213"/>
    </source>
</evidence>
<keyword evidence="2" id="KW-1185">Reference proteome</keyword>
<sequence>MRLPLSALPCKPEVRHPRPHLTVEKDVGCLNVAVVDRRLYPVMQISQRFRHIKDYVLPLRPGKRGALAAVAKDVVVETAIGHEVVDKELLRSFIGFSTGDTAAAERDEVAVAEIAYDLYLVAELIVALEVRF</sequence>
<gene>
    <name evidence="1" type="ORF">IEQ34_000911</name>
</gene>
<accession>A0AAV7HP86</accession>
<dbReference type="EMBL" id="JAGFBR010000002">
    <property type="protein sequence ID" value="KAH0469353.1"/>
    <property type="molecule type" value="Genomic_DNA"/>
</dbReference>
<evidence type="ECO:0000313" key="1">
    <source>
        <dbReference type="EMBL" id="KAH0469353.1"/>
    </source>
</evidence>